<keyword evidence="4" id="KW-1185">Reference proteome</keyword>
<reference evidence="3" key="1">
    <citation type="journal article" date="2023" name="Nat. Commun.">
        <title>Diploid and tetraploid genomes of Acorus and the evolution of monocots.</title>
        <authorList>
            <person name="Ma L."/>
            <person name="Liu K.W."/>
            <person name="Li Z."/>
            <person name="Hsiao Y.Y."/>
            <person name="Qi Y."/>
            <person name="Fu T."/>
            <person name="Tang G.D."/>
            <person name="Zhang D."/>
            <person name="Sun W.H."/>
            <person name="Liu D.K."/>
            <person name="Li Y."/>
            <person name="Chen G.Z."/>
            <person name="Liu X.D."/>
            <person name="Liao X.Y."/>
            <person name="Jiang Y.T."/>
            <person name="Yu X."/>
            <person name="Hao Y."/>
            <person name="Huang J."/>
            <person name="Zhao X.W."/>
            <person name="Ke S."/>
            <person name="Chen Y.Y."/>
            <person name="Wu W.L."/>
            <person name="Hsu J.L."/>
            <person name="Lin Y.F."/>
            <person name="Huang M.D."/>
            <person name="Li C.Y."/>
            <person name="Huang L."/>
            <person name="Wang Z.W."/>
            <person name="Zhao X."/>
            <person name="Zhong W.Y."/>
            <person name="Peng D.H."/>
            <person name="Ahmad S."/>
            <person name="Lan S."/>
            <person name="Zhang J.S."/>
            <person name="Tsai W.C."/>
            <person name="Van de Peer Y."/>
            <person name="Liu Z.J."/>
        </authorList>
    </citation>
    <scope>NUCLEOTIDE SEQUENCE</scope>
    <source>
        <strain evidence="3">SCP</strain>
    </source>
</reference>
<evidence type="ECO:0000313" key="4">
    <source>
        <dbReference type="Proteomes" id="UP001179952"/>
    </source>
</evidence>
<evidence type="ECO:0000259" key="2">
    <source>
        <dbReference type="Pfam" id="PF14780"/>
    </source>
</evidence>
<gene>
    <name evidence="3" type="ORF">QJS04_geneDACA012676</name>
</gene>
<protein>
    <recommendedName>
        <fullName evidence="2">Nucleolus and neural progenitor protein-like N-terminal domain-containing protein</fullName>
    </recommendedName>
</protein>
<comment type="caution">
    <text evidence="3">The sequence shown here is derived from an EMBL/GenBank/DDBJ whole genome shotgun (WGS) entry which is preliminary data.</text>
</comment>
<dbReference type="Proteomes" id="UP001179952">
    <property type="component" value="Unassembled WGS sequence"/>
</dbReference>
<dbReference type="EMBL" id="JAUJYN010000005">
    <property type="protein sequence ID" value="KAK1270527.1"/>
    <property type="molecule type" value="Genomic_DNA"/>
</dbReference>
<sequence length="358" mass="40173">MSGSECTNLEERLGSLLGLLRTESGILDRIVYKGKNQHRRCPYFQYLLKVQRDVKLLRSSGLEETLSFLFQVISEKKPTEMVAFFERLKKKNTEGKYNSQLRLLGIARLLSQVGEDMVEPILKAATQISYLLARSFFMGFSLTVLAILARLRVLVQQVFREYHPPSGEYLMLECVWDKDKFVLLEKTCKRNTESRDKEDIGEAVLPLETPPIQYETVEISNEGDERMPEAANKDSYVEDILSPAEDNHISNTPSDDSIKIIKNQALKGCEDRQVMLSKRSAKPVSATVGCPTEALAPLQTPRSILRPAFLAVRKSAPTGKSKDTPSKKAKVSRLSGVAGENEDPFFSMLSAGTKESLF</sequence>
<dbReference type="PANTHER" id="PTHR34786">
    <property type="entry name" value="OS09G0504900 PROTEIN"/>
    <property type="match status" value="1"/>
</dbReference>
<dbReference type="AlphaFoldDB" id="A0AAV9B2G2"/>
<proteinExistence type="predicted"/>
<evidence type="ECO:0000313" key="3">
    <source>
        <dbReference type="EMBL" id="KAK1270527.1"/>
    </source>
</evidence>
<evidence type="ECO:0000256" key="1">
    <source>
        <dbReference type="SAM" id="MobiDB-lite"/>
    </source>
</evidence>
<feature type="region of interest" description="Disordered" evidence="1">
    <location>
        <begin position="315"/>
        <end position="358"/>
    </location>
</feature>
<accession>A0AAV9B2G2</accession>
<reference evidence="3" key="2">
    <citation type="submission" date="2023-06" db="EMBL/GenBank/DDBJ databases">
        <authorList>
            <person name="Ma L."/>
            <person name="Liu K.-W."/>
            <person name="Li Z."/>
            <person name="Hsiao Y.-Y."/>
            <person name="Qi Y."/>
            <person name="Fu T."/>
            <person name="Tang G."/>
            <person name="Zhang D."/>
            <person name="Sun W.-H."/>
            <person name="Liu D.-K."/>
            <person name="Li Y."/>
            <person name="Chen G.-Z."/>
            <person name="Liu X.-D."/>
            <person name="Liao X.-Y."/>
            <person name="Jiang Y.-T."/>
            <person name="Yu X."/>
            <person name="Hao Y."/>
            <person name="Huang J."/>
            <person name="Zhao X.-W."/>
            <person name="Ke S."/>
            <person name="Chen Y.-Y."/>
            <person name="Wu W.-L."/>
            <person name="Hsu J.-L."/>
            <person name="Lin Y.-F."/>
            <person name="Huang M.-D."/>
            <person name="Li C.-Y."/>
            <person name="Huang L."/>
            <person name="Wang Z.-W."/>
            <person name="Zhao X."/>
            <person name="Zhong W.-Y."/>
            <person name="Peng D.-H."/>
            <person name="Ahmad S."/>
            <person name="Lan S."/>
            <person name="Zhang J.-S."/>
            <person name="Tsai W.-C."/>
            <person name="Van De Peer Y."/>
            <person name="Liu Z.-J."/>
        </authorList>
    </citation>
    <scope>NUCLEOTIDE SEQUENCE</scope>
    <source>
        <strain evidence="3">SCP</strain>
        <tissue evidence="3">Leaves</tissue>
    </source>
</reference>
<organism evidence="3 4">
    <name type="scientific">Acorus gramineus</name>
    <name type="common">Dwarf sweet flag</name>
    <dbReference type="NCBI Taxonomy" id="55184"/>
    <lineage>
        <taxon>Eukaryota</taxon>
        <taxon>Viridiplantae</taxon>
        <taxon>Streptophyta</taxon>
        <taxon>Embryophyta</taxon>
        <taxon>Tracheophyta</taxon>
        <taxon>Spermatophyta</taxon>
        <taxon>Magnoliopsida</taxon>
        <taxon>Liliopsida</taxon>
        <taxon>Acoraceae</taxon>
        <taxon>Acorus</taxon>
    </lineage>
</organism>
<name>A0AAV9B2G2_ACOGR</name>
<feature type="domain" description="Nucleolus and neural progenitor protein-like N-terminal" evidence="2">
    <location>
        <begin position="5"/>
        <end position="161"/>
    </location>
</feature>
<dbReference type="InterPro" id="IPR027951">
    <property type="entry name" value="Nepro_N"/>
</dbReference>
<dbReference type="PANTHER" id="PTHR34786:SF1">
    <property type="entry name" value="OS09G0504900 PROTEIN"/>
    <property type="match status" value="1"/>
</dbReference>
<dbReference type="Pfam" id="PF14780">
    <property type="entry name" value="NEPRO_N"/>
    <property type="match status" value="1"/>
</dbReference>